<dbReference type="Proteomes" id="UP000584867">
    <property type="component" value="Unassembled WGS sequence"/>
</dbReference>
<proteinExistence type="predicted"/>
<dbReference type="EMBL" id="JACHIO010000013">
    <property type="protein sequence ID" value="MBB5064926.1"/>
    <property type="molecule type" value="Genomic_DNA"/>
</dbReference>
<dbReference type="AlphaFoldDB" id="A0A7W7ZRQ0"/>
<reference evidence="2 3" key="1">
    <citation type="submission" date="2020-08" db="EMBL/GenBank/DDBJ databases">
        <title>Genomic Encyclopedia of Type Strains, Phase IV (KMG-V): Genome sequencing to study the core and pangenomes of soil and plant-associated prokaryotes.</title>
        <authorList>
            <person name="Whitman W."/>
        </authorList>
    </citation>
    <scope>NUCLEOTIDE SEQUENCE [LARGE SCALE GENOMIC DNA]</scope>
    <source>
        <strain evidence="2 3">X5P3</strain>
    </source>
</reference>
<dbReference type="RefSeq" id="WP_184257221.1">
    <property type="nucleotide sequence ID" value="NZ_JACHIO010000013.1"/>
</dbReference>
<evidence type="ECO:0000313" key="3">
    <source>
        <dbReference type="Proteomes" id="UP000584867"/>
    </source>
</evidence>
<comment type="caution">
    <text evidence="2">The sequence shown here is derived from an EMBL/GenBank/DDBJ whole genome shotgun (WGS) entry which is preliminary data.</text>
</comment>
<evidence type="ECO:0000313" key="2">
    <source>
        <dbReference type="EMBL" id="MBB5064926.1"/>
    </source>
</evidence>
<organism evidence="2 3">
    <name type="scientific">Granulicella mallensis</name>
    <dbReference type="NCBI Taxonomy" id="940614"/>
    <lineage>
        <taxon>Bacteria</taxon>
        <taxon>Pseudomonadati</taxon>
        <taxon>Acidobacteriota</taxon>
        <taxon>Terriglobia</taxon>
        <taxon>Terriglobales</taxon>
        <taxon>Acidobacteriaceae</taxon>
        <taxon>Granulicella</taxon>
    </lineage>
</organism>
<feature type="domain" description="RES" evidence="1">
    <location>
        <begin position="80"/>
        <end position="233"/>
    </location>
</feature>
<sequence length="268" mass="30432">MPFESAEAFRHFVASVKHDRRYIYSTEVTAFLDAVEETAQSRIKTIPKGIHLWRAQLGVNTRLQDQGQPEEMEVDIPLMDARMKPLPALVGDGRANPRGVAYLYLADTTTTAASELRPWLGALISMSQFHVNRELRIVDCTSDKKKWMKGFDPMLERIIPWSPEDYEAVVWGDIGEAMSRPYSPEESSLNYVPTQIIAERLRHGGVDGMAYNSLLAKGGHNFVLFEIKDADPVNFTLYEADQVAYTITQRDNTYFNRRKPARSDADDV</sequence>
<dbReference type="Pfam" id="PF08808">
    <property type="entry name" value="RES"/>
    <property type="match status" value="1"/>
</dbReference>
<evidence type="ECO:0000259" key="1">
    <source>
        <dbReference type="SMART" id="SM00953"/>
    </source>
</evidence>
<gene>
    <name evidence="2" type="ORF">HDF15_003288</name>
</gene>
<accession>A0A7W7ZRQ0</accession>
<name>A0A7W7ZRQ0_9BACT</name>
<dbReference type="SMART" id="SM00953">
    <property type="entry name" value="RES"/>
    <property type="match status" value="1"/>
</dbReference>
<dbReference type="InterPro" id="IPR014914">
    <property type="entry name" value="RES_dom"/>
</dbReference>
<protein>
    <recommendedName>
        <fullName evidence="1">RES domain-containing protein</fullName>
    </recommendedName>
</protein>